<feature type="binding site" evidence="2">
    <location>
        <position position="64"/>
    </location>
    <ligand>
        <name>CoA</name>
        <dbReference type="ChEBI" id="CHEBI:57287"/>
    </ligand>
</feature>
<evidence type="ECO:0000259" key="3">
    <source>
        <dbReference type="Pfam" id="PF22636"/>
    </source>
</evidence>
<evidence type="ECO:0000313" key="4">
    <source>
        <dbReference type="EMBL" id="QJR13582.1"/>
    </source>
</evidence>
<dbReference type="RefSeq" id="WP_171160291.1">
    <property type="nucleotide sequence ID" value="NZ_CP053073.1"/>
</dbReference>
<feature type="binding site" evidence="2">
    <location>
        <position position="115"/>
    </location>
    <ligand>
        <name>substrate</name>
    </ligand>
</feature>
<name>A0A6M4H2M4_9PROT</name>
<reference evidence="4 5" key="1">
    <citation type="submission" date="2020-04" db="EMBL/GenBank/DDBJ databases">
        <title>Usitatibacter rugosus gen. nov., sp. nov. and Usitatibacter palustris sp. nov., novel members of Usitatibacteraceae fam. nov. within the order Nitrosomonadales isolated from soil.</title>
        <authorList>
            <person name="Huber K.J."/>
            <person name="Neumann-Schaal M."/>
            <person name="Geppert A."/>
            <person name="Luckner M."/>
            <person name="Wanner G."/>
            <person name="Overmann J."/>
        </authorList>
    </citation>
    <scope>NUCLEOTIDE SEQUENCE [LARGE SCALE GENOMIC DNA]</scope>
    <source>
        <strain evidence="4 5">Swamp67</strain>
    </source>
</reference>
<dbReference type="Gene3D" id="3.10.129.10">
    <property type="entry name" value="Hotdog Thioesterase"/>
    <property type="match status" value="1"/>
</dbReference>
<gene>
    <name evidence="4" type="ORF">DSM104440_00366</name>
</gene>
<dbReference type="Pfam" id="PF22636">
    <property type="entry name" value="FlK"/>
    <property type="match status" value="1"/>
</dbReference>
<dbReference type="InterPro" id="IPR029069">
    <property type="entry name" value="HotDog_dom_sf"/>
</dbReference>
<feature type="active site" evidence="1">
    <location>
        <position position="45"/>
    </location>
</feature>
<accession>A0A6M4H2M4</accession>
<feature type="binding site" evidence="2">
    <location>
        <position position="64"/>
    </location>
    <ligand>
        <name>substrate</name>
    </ligand>
</feature>
<dbReference type="AlphaFoldDB" id="A0A6M4H2M4"/>
<evidence type="ECO:0000256" key="2">
    <source>
        <dbReference type="PIRSR" id="PIRSR014972-2"/>
    </source>
</evidence>
<sequence length="133" mass="13577">MVAIGQTGEASITVTHADTASAVALSSQDSFPAVLATARMIALMEVAAARVLTPMLKEGELSVGVVVNIKHSAATPVGGTAKAVATYLGTEGKLHRFRVEAFDDAGPIGEGDHARAIIATDRLLSGAARRKGP</sequence>
<dbReference type="EMBL" id="CP053073">
    <property type="protein sequence ID" value="QJR13582.1"/>
    <property type="molecule type" value="Genomic_DNA"/>
</dbReference>
<dbReference type="InterPro" id="IPR025540">
    <property type="entry name" value="FlK"/>
</dbReference>
<dbReference type="InterPro" id="IPR054485">
    <property type="entry name" value="FlK-like_dom"/>
</dbReference>
<dbReference type="Proteomes" id="UP000503096">
    <property type="component" value="Chromosome"/>
</dbReference>
<dbReference type="PANTHER" id="PTHR36934">
    <property type="entry name" value="BLR0278 PROTEIN"/>
    <property type="match status" value="1"/>
</dbReference>
<evidence type="ECO:0000256" key="1">
    <source>
        <dbReference type="PIRSR" id="PIRSR014972-1"/>
    </source>
</evidence>
<dbReference type="KEGG" id="upl:DSM104440_00366"/>
<dbReference type="PANTHER" id="PTHR36934:SF1">
    <property type="entry name" value="THIOESTERASE DOMAIN-CONTAINING PROTEIN"/>
    <property type="match status" value="1"/>
</dbReference>
<protein>
    <recommendedName>
        <fullName evidence="3">Fluoroacetyl-CoA-specific thioesterase-like domain-containing protein</fullName>
    </recommendedName>
</protein>
<evidence type="ECO:0000313" key="5">
    <source>
        <dbReference type="Proteomes" id="UP000503096"/>
    </source>
</evidence>
<feature type="domain" description="Fluoroacetyl-CoA-specific thioesterase-like" evidence="3">
    <location>
        <begin position="14"/>
        <end position="119"/>
    </location>
</feature>
<keyword evidence="5" id="KW-1185">Reference proteome</keyword>
<dbReference type="SUPFAM" id="SSF54637">
    <property type="entry name" value="Thioesterase/thiol ester dehydrase-isomerase"/>
    <property type="match status" value="1"/>
</dbReference>
<feature type="active site" evidence="1">
    <location>
        <position position="37"/>
    </location>
</feature>
<dbReference type="InParanoid" id="A0A6M4H2M4"/>
<organism evidence="4 5">
    <name type="scientific">Usitatibacter palustris</name>
    <dbReference type="NCBI Taxonomy" id="2732487"/>
    <lineage>
        <taxon>Bacteria</taxon>
        <taxon>Pseudomonadati</taxon>
        <taxon>Pseudomonadota</taxon>
        <taxon>Betaproteobacteria</taxon>
        <taxon>Nitrosomonadales</taxon>
        <taxon>Usitatibacteraceae</taxon>
        <taxon>Usitatibacter</taxon>
    </lineage>
</organism>
<proteinExistence type="predicted"/>
<feature type="active site" evidence="1">
    <location>
        <position position="71"/>
    </location>
</feature>
<dbReference type="PIRSF" id="PIRSF014972">
    <property type="entry name" value="FlK"/>
    <property type="match status" value="1"/>
</dbReference>